<organism evidence="2 3">
    <name type="scientific">Snuella sedimenti</name>
    <dbReference type="NCBI Taxonomy" id="2798802"/>
    <lineage>
        <taxon>Bacteria</taxon>
        <taxon>Pseudomonadati</taxon>
        <taxon>Bacteroidota</taxon>
        <taxon>Flavobacteriia</taxon>
        <taxon>Flavobacteriales</taxon>
        <taxon>Flavobacteriaceae</taxon>
        <taxon>Snuella</taxon>
    </lineage>
</organism>
<sequence>MKSLLKTTTFLLIFICFVFNYNCKSDKDSNKPNIIIIYADDLGKGLLSHEGQDIIKTPNIDKLATEGLRFENAYAGMLCAPSRASLISGKHDCHEEAFEITPAGIYKNISNRRMTFDSIQTTINNTLSPISDNQIFLGQVAKEAGYITGQIGKLEWGFAATDQQMKRHGWDYYYGYLDHVRAHGFYPPFLFENGKTIHIEGNTLADCGKSHEPETSASYKQRWDMTGKGIYSQTLFMEKALDFISAHKDQPFFLYFPTQLPHGPVSIPKVNPAFENDDRLTQIEKEYASMVTLLDDNVGQIMQHLKALDIDDNTIVIFTSDNGHEIYYALEGRVHKPYTNMTTKDFFDNLEHKYYSELAGDVFNGNDGRAGMKRSNLQGGIEVPLIIRWPKRIKGGTVSQRLTANYDILATLADITGFTKPLASDGKSFYSELNSAHPISEHEFVVYSSFEGPTLITNDGWKIRTYLKKDVFALYYLPDDYREENNLANSYPEKLEILKTKLLEACDNSLINGLFNNKKYVKL</sequence>
<dbReference type="Pfam" id="PF00884">
    <property type="entry name" value="Sulfatase"/>
    <property type="match status" value="1"/>
</dbReference>
<dbReference type="InterPro" id="IPR000917">
    <property type="entry name" value="Sulfatase_N"/>
</dbReference>
<dbReference type="InterPro" id="IPR017850">
    <property type="entry name" value="Alkaline_phosphatase_core_sf"/>
</dbReference>
<proteinExistence type="predicted"/>
<evidence type="ECO:0000259" key="1">
    <source>
        <dbReference type="Pfam" id="PF00884"/>
    </source>
</evidence>
<dbReference type="AlphaFoldDB" id="A0A8J7IF42"/>
<protein>
    <submittedName>
        <fullName evidence="2">Arylsulfatase</fullName>
    </submittedName>
</protein>
<dbReference type="Gene3D" id="3.40.720.10">
    <property type="entry name" value="Alkaline Phosphatase, subunit A"/>
    <property type="match status" value="1"/>
</dbReference>
<dbReference type="PANTHER" id="PTHR43751">
    <property type="entry name" value="SULFATASE"/>
    <property type="match status" value="1"/>
</dbReference>
<keyword evidence="3" id="KW-1185">Reference proteome</keyword>
<dbReference type="Gene3D" id="3.30.1120.10">
    <property type="match status" value="1"/>
</dbReference>
<dbReference type="SUPFAM" id="SSF53649">
    <property type="entry name" value="Alkaline phosphatase-like"/>
    <property type="match status" value="1"/>
</dbReference>
<accession>A0A8J7IF42</accession>
<dbReference type="RefSeq" id="WP_199113842.1">
    <property type="nucleotide sequence ID" value="NZ_JAELVQ010000004.1"/>
</dbReference>
<dbReference type="InterPro" id="IPR052701">
    <property type="entry name" value="GAG_Ulvan_Degrading_Sulfatases"/>
</dbReference>
<comment type="caution">
    <text evidence="2">The sequence shown here is derived from an EMBL/GenBank/DDBJ whole genome shotgun (WGS) entry which is preliminary data.</text>
</comment>
<name>A0A8J7IF42_9FLAO</name>
<evidence type="ECO:0000313" key="3">
    <source>
        <dbReference type="Proteomes" id="UP000610931"/>
    </source>
</evidence>
<dbReference type="Proteomes" id="UP000610931">
    <property type="component" value="Unassembled WGS sequence"/>
</dbReference>
<evidence type="ECO:0000313" key="2">
    <source>
        <dbReference type="EMBL" id="MBJ6367352.1"/>
    </source>
</evidence>
<dbReference type="EMBL" id="JAELVQ010000004">
    <property type="protein sequence ID" value="MBJ6367352.1"/>
    <property type="molecule type" value="Genomic_DNA"/>
</dbReference>
<dbReference type="PANTHER" id="PTHR43751:SF3">
    <property type="entry name" value="SULFATASE N-TERMINAL DOMAIN-CONTAINING PROTEIN"/>
    <property type="match status" value="1"/>
</dbReference>
<dbReference type="CDD" id="cd16145">
    <property type="entry name" value="ARS_like"/>
    <property type="match status" value="1"/>
</dbReference>
<feature type="domain" description="Sulfatase N-terminal" evidence="1">
    <location>
        <begin position="32"/>
        <end position="417"/>
    </location>
</feature>
<gene>
    <name evidence="2" type="ORF">JF259_04550</name>
</gene>
<reference evidence="2" key="1">
    <citation type="submission" date="2020-12" db="EMBL/GenBank/DDBJ databases">
        <title>Snuella sp. nov., isolated from sediment in Incheon.</title>
        <authorList>
            <person name="Kim W."/>
        </authorList>
    </citation>
    <scope>NUCLEOTIDE SEQUENCE</scope>
    <source>
        <strain evidence="2">CAU 1569</strain>
    </source>
</reference>